<proteinExistence type="predicted"/>
<dbReference type="Gene3D" id="1.20.1270.60">
    <property type="entry name" value="Arfaptin homology (AH) domain/BAR domain"/>
    <property type="match status" value="1"/>
</dbReference>
<evidence type="ECO:0000313" key="2">
    <source>
        <dbReference type="EMBL" id="GCE98032.1"/>
    </source>
</evidence>
<dbReference type="Proteomes" id="UP000301737">
    <property type="component" value="Unassembled WGS sequence"/>
</dbReference>
<accession>A0A4C2E6S1</accession>
<sequence>MSFGKFTEGLSERFQRLSTTVSDKAQEFSQGIPTTHRYMQEKLGHVTDISEMPQEYIDLTTKIDAIKLTYNHFLQVTQVYDNESYDYPKYINESINEFSKTVGSKIQELTRAASAHEAHSILSAPGPTKDPKTLNYALSRVSLVSSECMEHLSTHDDALLASYLMKYSDTQSRVAQARLHQDSLIQTHFNARLREDIDCNLKRAYKVRKDVENKRLTYDASRTHLEKARPEKEAQLRVQTETAEEEFAQATENAIVVMQEVIASTNFMPLLRELAAAQCSYHENAAQRMRGFLSNFPGDNDEEQPSLSSQRHTVDQHNLPIPPPSNTKTSSTSEGFPAISLSDEPEESATEDKPLL</sequence>
<name>A0A4C2E6S1_9SACH</name>
<dbReference type="CDD" id="cd07600">
    <property type="entry name" value="BAR_Gvp36"/>
    <property type="match status" value="1"/>
</dbReference>
<dbReference type="OrthoDB" id="5549748at2759"/>
<evidence type="ECO:0000313" key="3">
    <source>
        <dbReference type="Proteomes" id="UP000301737"/>
    </source>
</evidence>
<reference evidence="2 3" key="1">
    <citation type="submission" date="2019-01" db="EMBL/GenBank/DDBJ databases">
        <title>Draft Genome Sequencing of Zygosaccharomyces mellis Ca-7.</title>
        <authorList>
            <person name="Shiwa Y."/>
            <person name="Kanesaki Y."/>
            <person name="Ishige T."/>
            <person name="Mura K."/>
            <person name="Hori T."/>
            <person name="Tamura T."/>
        </authorList>
    </citation>
    <scope>NUCLEOTIDE SEQUENCE [LARGE SCALE GENOMIC DNA]</scope>
    <source>
        <strain evidence="2 3">Ca-7</strain>
    </source>
</reference>
<feature type="region of interest" description="Disordered" evidence="1">
    <location>
        <begin position="292"/>
        <end position="356"/>
    </location>
</feature>
<keyword evidence="3" id="KW-1185">Reference proteome</keyword>
<dbReference type="InterPro" id="IPR018859">
    <property type="entry name" value="BAR_dom-cont"/>
</dbReference>
<organism evidence="2 3">
    <name type="scientific">Zygosaccharomyces mellis</name>
    <dbReference type="NCBI Taxonomy" id="42258"/>
    <lineage>
        <taxon>Eukaryota</taxon>
        <taxon>Fungi</taxon>
        <taxon>Dikarya</taxon>
        <taxon>Ascomycota</taxon>
        <taxon>Saccharomycotina</taxon>
        <taxon>Saccharomycetes</taxon>
        <taxon>Saccharomycetales</taxon>
        <taxon>Saccharomycetaceae</taxon>
        <taxon>Zygosaccharomyces</taxon>
    </lineage>
</organism>
<evidence type="ECO:0008006" key="4">
    <source>
        <dbReference type="Google" id="ProtNLM"/>
    </source>
</evidence>
<dbReference type="AlphaFoldDB" id="A0A4C2E6S1"/>
<dbReference type="EMBL" id="BIMX01000003">
    <property type="protein sequence ID" value="GCE98032.1"/>
    <property type="molecule type" value="Genomic_DNA"/>
</dbReference>
<protein>
    <recommendedName>
        <fullName evidence="4">BAR domain-containing protein</fullName>
    </recommendedName>
</protein>
<gene>
    <name evidence="2" type="ORF">ZYGM_004633</name>
</gene>
<dbReference type="InterPro" id="IPR027267">
    <property type="entry name" value="AH/BAR_dom_sf"/>
</dbReference>
<evidence type="ECO:0000256" key="1">
    <source>
        <dbReference type="SAM" id="MobiDB-lite"/>
    </source>
</evidence>
<dbReference type="SUPFAM" id="SSF103657">
    <property type="entry name" value="BAR/IMD domain-like"/>
    <property type="match status" value="1"/>
</dbReference>
<dbReference type="Pfam" id="PF10455">
    <property type="entry name" value="BAR_2"/>
    <property type="match status" value="1"/>
</dbReference>
<comment type="caution">
    <text evidence="2">The sequence shown here is derived from an EMBL/GenBank/DDBJ whole genome shotgun (WGS) entry which is preliminary data.</text>
</comment>